<accession>A0AA85AT81</accession>
<dbReference type="InterPro" id="IPR027267">
    <property type="entry name" value="AH/BAR_dom_sf"/>
</dbReference>
<proteinExistence type="predicted"/>
<organism evidence="2 3">
    <name type="scientific">Schistosoma mattheei</name>
    <dbReference type="NCBI Taxonomy" id="31246"/>
    <lineage>
        <taxon>Eukaryota</taxon>
        <taxon>Metazoa</taxon>
        <taxon>Spiralia</taxon>
        <taxon>Lophotrochozoa</taxon>
        <taxon>Platyhelminthes</taxon>
        <taxon>Trematoda</taxon>
        <taxon>Digenea</taxon>
        <taxon>Strigeidida</taxon>
        <taxon>Schistosomatoidea</taxon>
        <taxon>Schistosomatidae</taxon>
        <taxon>Schistosoma</taxon>
    </lineage>
</organism>
<dbReference type="Gene3D" id="1.20.1270.60">
    <property type="entry name" value="Arfaptin homology (AH) domain/BAR domain"/>
    <property type="match status" value="1"/>
</dbReference>
<dbReference type="GO" id="GO:0005096">
    <property type="term" value="F:GTPase activator activity"/>
    <property type="evidence" value="ECO:0007669"/>
    <property type="project" value="InterPro"/>
</dbReference>
<evidence type="ECO:0000259" key="1">
    <source>
        <dbReference type="Pfam" id="PF16746"/>
    </source>
</evidence>
<dbReference type="SUPFAM" id="SSF103657">
    <property type="entry name" value="BAR/IMD domain-like"/>
    <property type="match status" value="1"/>
</dbReference>
<dbReference type="WBParaSite" id="SMTH1_105620.1">
    <property type="protein sequence ID" value="SMTH1_105620.1"/>
    <property type="gene ID" value="SMTH1_105620"/>
</dbReference>
<protein>
    <recommendedName>
        <fullName evidence="1">BAR domain-containing protein</fullName>
    </recommendedName>
</protein>
<dbReference type="PANTHER" id="PTHR45854:SF3">
    <property type="entry name" value="ARFGAP WITH SH3 DOMAIN, ANK REPEAT AND PH DOMAIN-CONTAINING PROTEIN"/>
    <property type="match status" value="1"/>
</dbReference>
<dbReference type="GO" id="GO:0005737">
    <property type="term" value="C:cytoplasm"/>
    <property type="evidence" value="ECO:0007669"/>
    <property type="project" value="InterPro"/>
</dbReference>
<dbReference type="Pfam" id="PF16746">
    <property type="entry name" value="BAR_3"/>
    <property type="match status" value="1"/>
</dbReference>
<dbReference type="AlphaFoldDB" id="A0AA85AT81"/>
<dbReference type="Proteomes" id="UP000050791">
    <property type="component" value="Unassembled WGS sequence"/>
</dbReference>
<evidence type="ECO:0000313" key="3">
    <source>
        <dbReference type="WBParaSite" id="SMTH1_105620.1"/>
    </source>
</evidence>
<sequence length="315" mass="36291">MPDALSVDEFIGDTLNDVRHPLKSDFISKISSVRCTVYSLDEGLETDRNVLIRSKKLVKSVVASGIERLGQIALEGNEPNGNDIATSLCKFSVVHRDLANMTKHLMQNLNSIVVFPMETFMQGDIKSDLKKPFEKALKDYEYKYDKLRKEKLQTMKETGCYVPEAFTEGMTKDLEKERRRLQLETCEYLIKVNELKAKRGADLLQHLIDFFYVQTHYLRECLGVMDHFGKSMTDLSNRVNELHKINDIQKRRLVDTREEVKGVLDKECDSIRRKSRLFGQSVQTGVTYAAQPTPLNKAFGTKKKWISTEKIRWKG</sequence>
<evidence type="ECO:0000313" key="2">
    <source>
        <dbReference type="Proteomes" id="UP000050791"/>
    </source>
</evidence>
<reference evidence="3" key="1">
    <citation type="submission" date="2023-11" db="UniProtKB">
        <authorList>
            <consortium name="WormBaseParasite"/>
        </authorList>
    </citation>
    <scope>IDENTIFICATION</scope>
</reference>
<dbReference type="InterPro" id="IPR043593">
    <property type="entry name" value="ASAP"/>
</dbReference>
<dbReference type="InterPro" id="IPR004148">
    <property type="entry name" value="BAR_dom"/>
</dbReference>
<dbReference type="PANTHER" id="PTHR45854">
    <property type="entry name" value="ASAP FAMILY MEMBER"/>
    <property type="match status" value="1"/>
</dbReference>
<name>A0AA85AT81_9TREM</name>
<feature type="domain" description="BAR" evidence="1">
    <location>
        <begin position="74"/>
        <end position="247"/>
    </location>
</feature>